<evidence type="ECO:0000259" key="2">
    <source>
        <dbReference type="PROSITE" id="PS50053"/>
    </source>
</evidence>
<feature type="region of interest" description="Disordered" evidence="1">
    <location>
        <begin position="44"/>
        <end position="102"/>
    </location>
</feature>
<evidence type="ECO:0000313" key="4">
    <source>
        <dbReference type="Proteomes" id="UP000799537"/>
    </source>
</evidence>
<dbReference type="PROSITE" id="PS50053">
    <property type="entry name" value="UBIQUITIN_2"/>
    <property type="match status" value="1"/>
</dbReference>
<dbReference type="CDD" id="cd17039">
    <property type="entry name" value="Ubl_ubiquitin_like"/>
    <property type="match status" value="1"/>
</dbReference>
<dbReference type="OrthoDB" id="1043111at2759"/>
<evidence type="ECO:0000313" key="3">
    <source>
        <dbReference type="EMBL" id="KAF2158879.1"/>
    </source>
</evidence>
<feature type="domain" description="Ubiquitin-like" evidence="2">
    <location>
        <begin position="388"/>
        <end position="448"/>
    </location>
</feature>
<feature type="region of interest" description="Disordered" evidence="1">
    <location>
        <begin position="352"/>
        <end position="385"/>
    </location>
</feature>
<dbReference type="GeneID" id="54567974"/>
<dbReference type="EMBL" id="ML993647">
    <property type="protein sequence ID" value="KAF2158879.1"/>
    <property type="molecule type" value="Genomic_DNA"/>
</dbReference>
<dbReference type="RefSeq" id="XP_033659768.1">
    <property type="nucleotide sequence ID" value="XM_033814702.1"/>
</dbReference>
<dbReference type="InterPro" id="IPR000626">
    <property type="entry name" value="Ubiquitin-like_dom"/>
</dbReference>
<feature type="compositionally biased region" description="Basic residues" evidence="1">
    <location>
        <begin position="64"/>
        <end position="88"/>
    </location>
</feature>
<gene>
    <name evidence="3" type="ORF">M409DRAFT_61299</name>
</gene>
<dbReference type="Proteomes" id="UP000799537">
    <property type="component" value="Unassembled WGS sequence"/>
</dbReference>
<evidence type="ECO:0000256" key="1">
    <source>
        <dbReference type="SAM" id="MobiDB-lite"/>
    </source>
</evidence>
<protein>
    <recommendedName>
        <fullName evidence="2">Ubiquitin-like domain-containing protein</fullName>
    </recommendedName>
</protein>
<keyword evidence="4" id="KW-1185">Reference proteome</keyword>
<accession>A0A6A6BZB7</accession>
<reference evidence="3" key="1">
    <citation type="journal article" date="2020" name="Stud. Mycol.">
        <title>101 Dothideomycetes genomes: a test case for predicting lifestyles and emergence of pathogens.</title>
        <authorList>
            <person name="Haridas S."/>
            <person name="Albert R."/>
            <person name="Binder M."/>
            <person name="Bloem J."/>
            <person name="Labutti K."/>
            <person name="Salamov A."/>
            <person name="Andreopoulos B."/>
            <person name="Baker S."/>
            <person name="Barry K."/>
            <person name="Bills G."/>
            <person name="Bluhm B."/>
            <person name="Cannon C."/>
            <person name="Castanera R."/>
            <person name="Culley D."/>
            <person name="Daum C."/>
            <person name="Ezra D."/>
            <person name="Gonzalez J."/>
            <person name="Henrissat B."/>
            <person name="Kuo A."/>
            <person name="Liang C."/>
            <person name="Lipzen A."/>
            <person name="Lutzoni F."/>
            <person name="Magnuson J."/>
            <person name="Mondo S."/>
            <person name="Nolan M."/>
            <person name="Ohm R."/>
            <person name="Pangilinan J."/>
            <person name="Park H.-J."/>
            <person name="Ramirez L."/>
            <person name="Alfaro M."/>
            <person name="Sun H."/>
            <person name="Tritt A."/>
            <person name="Yoshinaga Y."/>
            <person name="Zwiers L.-H."/>
            <person name="Turgeon B."/>
            <person name="Goodwin S."/>
            <person name="Spatafora J."/>
            <person name="Crous P."/>
            <person name="Grigoriev I."/>
        </authorList>
    </citation>
    <scope>NUCLEOTIDE SEQUENCE</scope>
    <source>
        <strain evidence="3">ATCC 36951</strain>
    </source>
</reference>
<organism evidence="3 4">
    <name type="scientific">Zasmidium cellare ATCC 36951</name>
    <dbReference type="NCBI Taxonomy" id="1080233"/>
    <lineage>
        <taxon>Eukaryota</taxon>
        <taxon>Fungi</taxon>
        <taxon>Dikarya</taxon>
        <taxon>Ascomycota</taxon>
        <taxon>Pezizomycotina</taxon>
        <taxon>Dothideomycetes</taxon>
        <taxon>Dothideomycetidae</taxon>
        <taxon>Mycosphaerellales</taxon>
        <taxon>Mycosphaerellaceae</taxon>
        <taxon>Zasmidium</taxon>
    </lineage>
</organism>
<dbReference type="Gene3D" id="3.10.20.90">
    <property type="entry name" value="Phosphatidylinositol 3-kinase Catalytic Subunit, Chain A, domain 1"/>
    <property type="match status" value="1"/>
</dbReference>
<dbReference type="InterPro" id="IPR029071">
    <property type="entry name" value="Ubiquitin-like_domsf"/>
</dbReference>
<dbReference type="SUPFAM" id="SSF54236">
    <property type="entry name" value="Ubiquitin-like"/>
    <property type="match status" value="1"/>
</dbReference>
<proteinExistence type="predicted"/>
<sequence length="570" mass="64541">MSRNPTVGYADFKKNRLVKGPVVGRRYMCMSAYGDIEKSNAEYNRSRNPFAAEEQQPAQPTKKTTNKKKEVRTRGRKKKAASPKRKKRADSFLNAHPLDQAERNIAKMGNKKGEDDNEDEAPAHRRETRGHLAAEMEEVKQAEAASLACQPVTKVDDTVWPPYGTDEFPPTEPTYCLGLARLPAEIADDFKAELAKDLQKFYQRLQFSSEPVQEFGQELEDVGVEFISKDVAVAKQVKDAINGVEVLGKKVQPVPYIYAVMIENQWPLTSDVSCVKAYSDIHLPWRWHTHNEPCSNSLTNKQADLIAPHLSSRQTSHPSAMQALQEPDSGPPERPGWEPLFPFRPVERAEREISGDPTVLLNSDSNVSVQLSGRREIEDASEKEDDSFDIHVRMLAQMVRRGPPAITFRVRPSTTLWQIKKMIEEREGLRATMLTLRYNGRYLGGEDTHHKPLSAVTYPQPTPHASTLTYPQFSFPKDTGAIEARTCFPPIVRPTDRILVIFHSEALQGDTVDVEDDQWTGGYADALERRLLSGRGRSETIEVVFHPAKQFVWRWIAEMRTIDFKGPSRH</sequence>
<name>A0A6A6BZB7_ZASCE</name>
<feature type="compositionally biased region" description="Polar residues" evidence="1">
    <location>
        <begin position="360"/>
        <end position="371"/>
    </location>
</feature>
<dbReference type="AlphaFoldDB" id="A0A6A6BZB7"/>
<feature type="region of interest" description="Disordered" evidence="1">
    <location>
        <begin position="311"/>
        <end position="339"/>
    </location>
</feature>